<dbReference type="InterPro" id="IPR036520">
    <property type="entry name" value="UPF0759_sf"/>
</dbReference>
<reference evidence="1 2" key="1">
    <citation type="submission" date="2023-04" db="EMBL/GenBank/DDBJ databases">
        <title>Ectobacillus antri isolated from activated sludge.</title>
        <authorList>
            <person name="Yan P."/>
            <person name="Liu X."/>
        </authorList>
    </citation>
    <scope>NUCLEOTIDE SEQUENCE [LARGE SCALE GENOMIC DNA]</scope>
    <source>
        <strain evidence="1 2">C18H</strain>
    </source>
</reference>
<sequence length="279" mass="32808">MIVIGLTGWGDHDSIYLDKHRSKHKLHVYSRQFPIVEVDSSFYAMQPARNYNRWIAETPDNFSFVVKAYQGMTGHMRGEIPFNTPDEMFHVFKESIQPIVEANKLKTVLFQYPPWFECTKKSVDMLMYTKEKMGDIPCAIEFRHPSWFEVEVKEKTIQFLRNEKWIHTICDEPQTIEGSVPIITEATHRDLTLIRLHGRNIYGWKRQENWRSVRCLYRYSEKELQEWVSRIKLLQQHSKDICVLFNNNSGGDAADNAKKLMSLLGLSYGEDEPEQLSLL</sequence>
<organism evidence="1 2">
    <name type="scientific">Ectobacillus antri</name>
    <dbReference type="NCBI Taxonomy" id="2486280"/>
    <lineage>
        <taxon>Bacteria</taxon>
        <taxon>Bacillati</taxon>
        <taxon>Bacillota</taxon>
        <taxon>Bacilli</taxon>
        <taxon>Bacillales</taxon>
        <taxon>Bacillaceae</taxon>
        <taxon>Ectobacillus</taxon>
    </lineage>
</organism>
<accession>A0ABT6H1P8</accession>
<keyword evidence="2" id="KW-1185">Reference proteome</keyword>
<comment type="caution">
    <text evidence="1">The sequence shown here is derived from an EMBL/GenBank/DDBJ whole genome shotgun (WGS) entry which is preliminary data.</text>
</comment>
<dbReference type="Proteomes" id="UP001218246">
    <property type="component" value="Unassembled WGS sequence"/>
</dbReference>
<protein>
    <submittedName>
        <fullName evidence="1">DUF72 domain-containing protein</fullName>
    </submittedName>
</protein>
<dbReference type="PANTHER" id="PTHR30348:SF13">
    <property type="entry name" value="UPF0759 PROTEIN YUNF"/>
    <property type="match status" value="1"/>
</dbReference>
<proteinExistence type="predicted"/>
<evidence type="ECO:0000313" key="1">
    <source>
        <dbReference type="EMBL" id="MDG5752718.1"/>
    </source>
</evidence>
<dbReference type="PANTHER" id="PTHR30348">
    <property type="entry name" value="UNCHARACTERIZED PROTEIN YECE"/>
    <property type="match status" value="1"/>
</dbReference>
<dbReference type="InterPro" id="IPR002763">
    <property type="entry name" value="DUF72"/>
</dbReference>
<gene>
    <name evidence="1" type="ORF">P6P90_01720</name>
</gene>
<dbReference type="RefSeq" id="WP_124563831.1">
    <property type="nucleotide sequence ID" value="NZ_JARRRY010000001.1"/>
</dbReference>
<evidence type="ECO:0000313" key="2">
    <source>
        <dbReference type="Proteomes" id="UP001218246"/>
    </source>
</evidence>
<dbReference type="Gene3D" id="3.20.20.410">
    <property type="entry name" value="Protein of unknown function UPF0759"/>
    <property type="match status" value="1"/>
</dbReference>
<dbReference type="EMBL" id="JARULN010000001">
    <property type="protein sequence ID" value="MDG5752718.1"/>
    <property type="molecule type" value="Genomic_DNA"/>
</dbReference>
<dbReference type="Pfam" id="PF01904">
    <property type="entry name" value="DUF72"/>
    <property type="match status" value="1"/>
</dbReference>
<dbReference type="SUPFAM" id="SSF117396">
    <property type="entry name" value="TM1631-like"/>
    <property type="match status" value="1"/>
</dbReference>
<name>A0ABT6H1P8_9BACI</name>